<dbReference type="SUPFAM" id="SSF53474">
    <property type="entry name" value="alpha/beta-Hydrolases"/>
    <property type="match status" value="1"/>
</dbReference>
<keyword evidence="1" id="KW-0472">Membrane</keyword>
<keyword evidence="1" id="KW-1133">Transmembrane helix</keyword>
<dbReference type="GeneID" id="31020012"/>
<comment type="caution">
    <text evidence="3">The sequence shown here is derived from an EMBL/GenBank/DDBJ whole genome shotgun (WGS) entry which is preliminary data.</text>
</comment>
<dbReference type="Gene3D" id="3.40.50.1820">
    <property type="entry name" value="alpha/beta hydrolase"/>
    <property type="match status" value="1"/>
</dbReference>
<feature type="domain" description="AB hydrolase-1" evidence="2">
    <location>
        <begin position="130"/>
        <end position="357"/>
    </location>
</feature>
<dbReference type="Proteomes" id="UP000183809">
    <property type="component" value="Unassembled WGS sequence"/>
</dbReference>
<dbReference type="Pfam" id="PF12697">
    <property type="entry name" value="Abhydrolase_6"/>
    <property type="match status" value="1"/>
</dbReference>
<dbReference type="RefSeq" id="XP_020133085.1">
    <property type="nucleotide sequence ID" value="XM_020279749.1"/>
</dbReference>
<evidence type="ECO:0000313" key="3">
    <source>
        <dbReference type="EMBL" id="OJD36825.1"/>
    </source>
</evidence>
<keyword evidence="4" id="KW-1185">Reference proteome</keyword>
<proteinExistence type="predicted"/>
<protein>
    <submittedName>
        <fullName evidence="3">Alpha beta-hydrolase</fullName>
    </submittedName>
</protein>
<gene>
    <name evidence="3" type="ORF">BKCO1_900011</name>
</gene>
<evidence type="ECO:0000313" key="4">
    <source>
        <dbReference type="Proteomes" id="UP000183809"/>
    </source>
</evidence>
<sequence length="448" mass="47727">MLPFNPLIKKAYFGLAGAGALYAALMLCLTNVTIQRNALYANKIVGAWWADVDKPQAYGFAKNQVTAFNLTTLDNELLYAWHVLPLNVYEKHESELLEQPSGSPDGDFTQTKAFELLANDPDARLVINFHGNAGHVAQGWRTDTYRALTSQPNTHLVTVDYRGFGRSTGTPTEAGLIADGVALATYALETLRIPSSRIVIVGQSLGTAVASAVGLHFADPSASLSLLPNGTASTASPPHAALSHHYQQHNPRVDFAAILLIAPFTSLPTLLETYRIFGLVPVLSPVRGYPRFSNYLRAAIVDTWPTASRIGALVGTVAASDTTTKRTLRLHVIHAKDDFDIPWTHGQALYEAASAAVVNQTSSTAGGEEAKIEDVVVQADGERTARLRRTAMKTKTAGGGGGGGGDYARVDVRMDLVPFGGHNRVVTFAPVALAVRRAFDAAAAAGAA</sequence>
<evidence type="ECO:0000256" key="1">
    <source>
        <dbReference type="SAM" id="Phobius"/>
    </source>
</evidence>
<dbReference type="PANTHER" id="PTHR12277">
    <property type="entry name" value="ALPHA/BETA HYDROLASE DOMAIN-CONTAINING PROTEIN"/>
    <property type="match status" value="1"/>
</dbReference>
<dbReference type="AlphaFoldDB" id="A0A1J9R8H2"/>
<name>A0A1J9R8H2_9PEZI</name>
<dbReference type="OrthoDB" id="446723at2759"/>
<evidence type="ECO:0000259" key="2">
    <source>
        <dbReference type="Pfam" id="PF12697"/>
    </source>
</evidence>
<keyword evidence="1" id="KW-0812">Transmembrane</keyword>
<feature type="transmembrane region" description="Helical" evidence="1">
    <location>
        <begin position="12"/>
        <end position="34"/>
    </location>
</feature>
<organism evidence="3 4">
    <name type="scientific">Diplodia corticola</name>
    <dbReference type="NCBI Taxonomy" id="236234"/>
    <lineage>
        <taxon>Eukaryota</taxon>
        <taxon>Fungi</taxon>
        <taxon>Dikarya</taxon>
        <taxon>Ascomycota</taxon>
        <taxon>Pezizomycotina</taxon>
        <taxon>Dothideomycetes</taxon>
        <taxon>Dothideomycetes incertae sedis</taxon>
        <taxon>Botryosphaeriales</taxon>
        <taxon>Botryosphaeriaceae</taxon>
        <taxon>Diplodia</taxon>
    </lineage>
</organism>
<dbReference type="GO" id="GO:0016787">
    <property type="term" value="F:hydrolase activity"/>
    <property type="evidence" value="ECO:0007669"/>
    <property type="project" value="UniProtKB-KW"/>
</dbReference>
<dbReference type="InterPro" id="IPR029058">
    <property type="entry name" value="AB_hydrolase_fold"/>
</dbReference>
<keyword evidence="3" id="KW-0378">Hydrolase</keyword>
<accession>A0A1J9R8H2</accession>
<dbReference type="InterPro" id="IPR000073">
    <property type="entry name" value="AB_hydrolase_1"/>
</dbReference>
<dbReference type="PANTHER" id="PTHR12277:SF81">
    <property type="entry name" value="PROTEIN ABHD13"/>
    <property type="match status" value="1"/>
</dbReference>
<dbReference type="STRING" id="236234.A0A1J9R8H2"/>
<reference evidence="3 4" key="1">
    <citation type="submission" date="2016-10" db="EMBL/GenBank/DDBJ databases">
        <title>Proteomics and genomics reveal pathogen-plant mechanisms compatible with a hemibiotrophic lifestyle of Diplodia corticola.</title>
        <authorList>
            <person name="Fernandes I."/>
            <person name="De Jonge R."/>
            <person name="Van De Peer Y."/>
            <person name="Devreese B."/>
            <person name="Alves A."/>
            <person name="Esteves A.C."/>
        </authorList>
    </citation>
    <scope>NUCLEOTIDE SEQUENCE [LARGE SCALE GENOMIC DNA]</scope>
    <source>
        <strain evidence="3 4">CBS 112549</strain>
    </source>
</reference>
<dbReference type="EMBL" id="MNUE01000009">
    <property type="protein sequence ID" value="OJD36825.1"/>
    <property type="molecule type" value="Genomic_DNA"/>
</dbReference>